<feature type="transmembrane region" description="Helical" evidence="7">
    <location>
        <begin position="191"/>
        <end position="213"/>
    </location>
</feature>
<evidence type="ECO:0000256" key="2">
    <source>
        <dbReference type="ARBA" id="ARBA00007556"/>
    </source>
</evidence>
<evidence type="ECO:0000256" key="3">
    <source>
        <dbReference type="ARBA" id="ARBA00022448"/>
    </source>
</evidence>
<name>A0A7C5AKB8_9BACT</name>
<dbReference type="PANTHER" id="PTHR30188:SF4">
    <property type="entry name" value="PROTEIN TRIGALACTOSYLDIACYLGLYCEROL 1, CHLOROPLASTIC"/>
    <property type="match status" value="1"/>
</dbReference>
<proteinExistence type="inferred from homology"/>
<evidence type="ECO:0000256" key="4">
    <source>
        <dbReference type="ARBA" id="ARBA00022692"/>
    </source>
</evidence>
<comment type="similarity">
    <text evidence="2 7">Belongs to the MlaE permease family.</text>
</comment>
<sequence>MVISRGFQPDHQRHRRETMPAARQERQDLITWAGHQAVLLVDYLGNMALFLLEAGRTLAHPPWFVRETILQMYHLGVKSLPLVLVAAFALGMVLAMQGLKVLSWFGAGNYIATLVGLAVTRELGPIIAGVMLAARGGAGMGAELGSMRVTSQIDALTVCAVNPLKYLVVTRILACMLTLPLLTVFADLIGILGGLVIGVSQAGMTVSSYYYLTLKYLKLRDILPGVAKTVVFGLIVGTVGCFHGYFTRHGTFGVGQATKTAVVVAILFILISDVFLTKLTLLFWG</sequence>
<dbReference type="InterPro" id="IPR003453">
    <property type="entry name" value="ABC_MlaE_roteobac"/>
</dbReference>
<evidence type="ECO:0000313" key="9">
    <source>
        <dbReference type="EMBL" id="HGZ10787.1"/>
    </source>
</evidence>
<keyword evidence="5 7" id="KW-1133">Transmembrane helix</keyword>
<evidence type="ECO:0000256" key="5">
    <source>
        <dbReference type="ARBA" id="ARBA00022989"/>
    </source>
</evidence>
<comment type="subcellular location">
    <subcellularLocation>
        <location evidence="1">Membrane</location>
        <topology evidence="1">Multi-pass membrane protein</topology>
    </subcellularLocation>
</comment>
<evidence type="ECO:0000256" key="7">
    <source>
        <dbReference type="RuleBase" id="RU362044"/>
    </source>
</evidence>
<dbReference type="InterPro" id="IPR030802">
    <property type="entry name" value="Permease_MalE"/>
</dbReference>
<feature type="transmembrane region" description="Helical" evidence="7">
    <location>
        <begin position="166"/>
        <end position="185"/>
    </location>
</feature>
<dbReference type="GO" id="GO:0043190">
    <property type="term" value="C:ATP-binding cassette (ABC) transporter complex"/>
    <property type="evidence" value="ECO:0007669"/>
    <property type="project" value="InterPro"/>
</dbReference>
<dbReference type="AlphaFoldDB" id="A0A7C5AKB8"/>
<dbReference type="GO" id="GO:0005548">
    <property type="term" value="F:phospholipid transporter activity"/>
    <property type="evidence" value="ECO:0007669"/>
    <property type="project" value="TreeGrafter"/>
</dbReference>
<organism evidence="9">
    <name type="scientific">Desulfobacca acetoxidans</name>
    <dbReference type="NCBI Taxonomy" id="60893"/>
    <lineage>
        <taxon>Bacteria</taxon>
        <taxon>Pseudomonadati</taxon>
        <taxon>Thermodesulfobacteriota</taxon>
        <taxon>Desulfobaccia</taxon>
        <taxon>Desulfobaccales</taxon>
        <taxon>Desulfobaccaceae</taxon>
        <taxon>Desulfobacca</taxon>
    </lineage>
</organism>
<feature type="transmembrane region" description="Helical" evidence="7">
    <location>
        <begin position="225"/>
        <end position="246"/>
    </location>
</feature>
<feature type="transmembrane region" description="Helical" evidence="7">
    <location>
        <begin position="261"/>
        <end position="284"/>
    </location>
</feature>
<dbReference type="Pfam" id="PF02405">
    <property type="entry name" value="MlaE"/>
    <property type="match status" value="1"/>
</dbReference>
<dbReference type="PANTHER" id="PTHR30188">
    <property type="entry name" value="ABC TRANSPORTER PERMEASE PROTEIN-RELATED"/>
    <property type="match status" value="1"/>
</dbReference>
<feature type="region of interest" description="Disordered" evidence="8">
    <location>
        <begin position="1"/>
        <end position="20"/>
    </location>
</feature>
<reference evidence="9" key="1">
    <citation type="journal article" date="2020" name="mSystems">
        <title>Genome- and Community-Level Interaction Insights into Carbon Utilization and Element Cycling Functions of Hydrothermarchaeota in Hydrothermal Sediment.</title>
        <authorList>
            <person name="Zhou Z."/>
            <person name="Liu Y."/>
            <person name="Xu W."/>
            <person name="Pan J."/>
            <person name="Luo Z.H."/>
            <person name="Li M."/>
        </authorList>
    </citation>
    <scope>NUCLEOTIDE SEQUENCE [LARGE SCALE GENOMIC DNA]</scope>
    <source>
        <strain evidence="9">SpSt-853</strain>
    </source>
</reference>
<accession>A0A7C5AKB8</accession>
<keyword evidence="3" id="KW-0813">Transport</keyword>
<gene>
    <name evidence="9" type="ORF">ENW48_01040</name>
</gene>
<keyword evidence="4 7" id="KW-0812">Transmembrane</keyword>
<evidence type="ECO:0000256" key="8">
    <source>
        <dbReference type="SAM" id="MobiDB-lite"/>
    </source>
</evidence>
<evidence type="ECO:0000256" key="6">
    <source>
        <dbReference type="ARBA" id="ARBA00023136"/>
    </source>
</evidence>
<keyword evidence="6 7" id="KW-0472">Membrane</keyword>
<evidence type="ECO:0000256" key="1">
    <source>
        <dbReference type="ARBA" id="ARBA00004141"/>
    </source>
</evidence>
<dbReference type="EMBL" id="DTKJ01000011">
    <property type="protein sequence ID" value="HGZ10787.1"/>
    <property type="molecule type" value="Genomic_DNA"/>
</dbReference>
<dbReference type="NCBIfam" id="TIGR00056">
    <property type="entry name" value="MlaE family lipid ABC transporter permease subunit"/>
    <property type="match status" value="1"/>
</dbReference>
<protein>
    <submittedName>
        <fullName evidence="9">ABC transporter permease</fullName>
    </submittedName>
</protein>
<comment type="caution">
    <text evidence="9">The sequence shown here is derived from an EMBL/GenBank/DDBJ whole genome shotgun (WGS) entry which is preliminary data.</text>
</comment>
<feature type="transmembrane region" description="Helical" evidence="7">
    <location>
        <begin position="72"/>
        <end position="94"/>
    </location>
</feature>